<protein>
    <submittedName>
        <fullName evidence="6">S-adenosylmethionine decarboxylase proenzyme</fullName>
    </submittedName>
</protein>
<dbReference type="UniPathway" id="UPA00331">
    <property type="reaction ID" value="UER00451"/>
</dbReference>
<dbReference type="GO" id="GO:0019810">
    <property type="term" value="F:putrescine binding"/>
    <property type="evidence" value="ECO:0007669"/>
    <property type="project" value="TreeGrafter"/>
</dbReference>
<dbReference type="GO" id="GO:0006597">
    <property type="term" value="P:spermine biosynthetic process"/>
    <property type="evidence" value="ECO:0007669"/>
    <property type="project" value="TreeGrafter"/>
</dbReference>
<evidence type="ECO:0000256" key="3">
    <source>
        <dbReference type="ARBA" id="ARBA00023066"/>
    </source>
</evidence>
<dbReference type="Proteomes" id="UP000700334">
    <property type="component" value="Unassembled WGS sequence"/>
</dbReference>
<dbReference type="GO" id="GO:0004014">
    <property type="term" value="F:adenosylmethionine decarboxylase activity"/>
    <property type="evidence" value="ECO:0007669"/>
    <property type="project" value="UniProtKB-EC"/>
</dbReference>
<dbReference type="SUPFAM" id="SSF56276">
    <property type="entry name" value="S-adenosylmethionine decarboxylase"/>
    <property type="match status" value="1"/>
</dbReference>
<dbReference type="AlphaFoldDB" id="A0A8J5ZLT4"/>
<organism evidence="6 7">
    <name type="scientific">Galemys pyrenaicus</name>
    <name type="common">Iberian desman</name>
    <name type="synonym">Pyrenean desman</name>
    <dbReference type="NCBI Taxonomy" id="202257"/>
    <lineage>
        <taxon>Eukaryota</taxon>
        <taxon>Metazoa</taxon>
        <taxon>Chordata</taxon>
        <taxon>Craniata</taxon>
        <taxon>Vertebrata</taxon>
        <taxon>Euteleostomi</taxon>
        <taxon>Mammalia</taxon>
        <taxon>Eutheria</taxon>
        <taxon>Laurasiatheria</taxon>
        <taxon>Eulipotyphla</taxon>
        <taxon>Talpidae</taxon>
        <taxon>Galemys</taxon>
    </lineage>
</organism>
<proteinExistence type="inferred from homology"/>
<evidence type="ECO:0000256" key="1">
    <source>
        <dbReference type="ARBA" id="ARBA00004911"/>
    </source>
</evidence>
<dbReference type="EMBL" id="JAGFMF010012295">
    <property type="protein sequence ID" value="KAG8504345.1"/>
    <property type="molecule type" value="Genomic_DNA"/>
</dbReference>
<dbReference type="InterPro" id="IPR048283">
    <property type="entry name" value="AdoMetDC-like"/>
</dbReference>
<keyword evidence="4" id="KW-0620">Polyamine biosynthesis</keyword>
<comment type="similarity">
    <text evidence="2">Belongs to the eukaryotic AdoMetDC family.</text>
</comment>
<name>A0A8J5ZLT4_GALPY</name>
<dbReference type="PANTHER" id="PTHR11570:SF0">
    <property type="entry name" value="S-ADENOSYLMETHIONINE DECARBOXYLASE PROENZYME"/>
    <property type="match status" value="1"/>
</dbReference>
<gene>
    <name evidence="6" type="ORF">J0S82_006391</name>
</gene>
<dbReference type="Gene3D" id="3.60.90.10">
    <property type="entry name" value="S-adenosylmethionine decarboxylase"/>
    <property type="match status" value="2"/>
</dbReference>
<keyword evidence="3" id="KW-0745">Spermidine biosynthesis</keyword>
<evidence type="ECO:0000256" key="5">
    <source>
        <dbReference type="ARBA" id="ARBA00048112"/>
    </source>
</evidence>
<keyword evidence="7" id="KW-1185">Reference proteome</keyword>
<evidence type="ECO:0000313" key="6">
    <source>
        <dbReference type="EMBL" id="KAG8504345.1"/>
    </source>
</evidence>
<dbReference type="OrthoDB" id="1068353at2759"/>
<dbReference type="Pfam" id="PF01536">
    <property type="entry name" value="SAM_decarbox"/>
    <property type="match status" value="3"/>
</dbReference>
<sequence length="253" mass="28692">MNQGPGDLHTILRSEWEILLQDMQYSIISVTKTDKQEAYVLSENSMFVSKGRFILKICGSTILLKALAPLLKLAMDYSGYANRSFQEEVEFLTAVFPNGAEYCMGLVNSDCWYLYTLHFPASQVINQPAQTLEIMLSKLDPEFYVKNGVTAKDVTHESRICDLIAGSVIDCHNVQSFFETNLSPTSYDDFIKKVVEVFKPGKFVTTLFINQSSKCCTVLSPLQVEGFECFDCQRAVFNDYNFAFTSFVKKQQQ</sequence>
<reference evidence="6" key="1">
    <citation type="journal article" date="2021" name="Evol. Appl.">
        <title>The genome of the Pyrenean desman and the effects of bottlenecks and inbreeding on the genomic landscape of an endangered species.</title>
        <authorList>
            <person name="Escoda L."/>
            <person name="Castresana J."/>
        </authorList>
    </citation>
    <scope>NUCLEOTIDE SEQUENCE</scope>
    <source>
        <strain evidence="6">IBE-C5619</strain>
    </source>
</reference>
<dbReference type="Gene3D" id="3.30.360.50">
    <property type="entry name" value="S-adenosylmethionine decarboxylase"/>
    <property type="match status" value="1"/>
</dbReference>
<dbReference type="GO" id="GO:0008295">
    <property type="term" value="P:spermidine biosynthetic process"/>
    <property type="evidence" value="ECO:0007669"/>
    <property type="project" value="UniProtKB-KW"/>
</dbReference>
<evidence type="ECO:0000256" key="2">
    <source>
        <dbReference type="ARBA" id="ARBA00008466"/>
    </source>
</evidence>
<accession>A0A8J5ZLT4</accession>
<evidence type="ECO:0000256" key="4">
    <source>
        <dbReference type="ARBA" id="ARBA00023115"/>
    </source>
</evidence>
<dbReference type="InterPro" id="IPR016067">
    <property type="entry name" value="S-AdoMet_deCO2ase_core"/>
</dbReference>
<comment type="caution">
    <text evidence="6">The sequence shown here is derived from an EMBL/GenBank/DDBJ whole genome shotgun (WGS) entry which is preliminary data.</text>
</comment>
<comment type="pathway">
    <text evidence="1">Amine and polyamine biosynthesis; S-adenosylmethioninamine biosynthesis; S-adenosylmethioninamine from S-adenosyl-L-methionine: step 1/1.</text>
</comment>
<dbReference type="GO" id="GO:0005829">
    <property type="term" value="C:cytosol"/>
    <property type="evidence" value="ECO:0007669"/>
    <property type="project" value="TreeGrafter"/>
</dbReference>
<dbReference type="PANTHER" id="PTHR11570">
    <property type="entry name" value="S-ADENOSYLMETHIONINE DECARBOXYLASE"/>
    <property type="match status" value="1"/>
</dbReference>
<evidence type="ECO:0000313" key="7">
    <source>
        <dbReference type="Proteomes" id="UP000700334"/>
    </source>
</evidence>
<comment type="catalytic activity">
    <reaction evidence="5">
        <text>S-adenosyl-L-methionine + H(+) = S-adenosyl 3-(methylsulfanyl)propylamine + CO2</text>
        <dbReference type="Rhea" id="RHEA:15981"/>
        <dbReference type="ChEBI" id="CHEBI:15378"/>
        <dbReference type="ChEBI" id="CHEBI:16526"/>
        <dbReference type="ChEBI" id="CHEBI:57443"/>
        <dbReference type="ChEBI" id="CHEBI:59789"/>
        <dbReference type="EC" id="4.1.1.50"/>
    </reaction>
</comment>